<sequence>MCTLILHILESDSGIHTPAPTCPSLGSLEPSV</sequence>
<protein>
    <submittedName>
        <fullName evidence="1">Uncharacterized protein</fullName>
    </submittedName>
</protein>
<dbReference type="AlphaFoldDB" id="A0A0E9PTG3"/>
<proteinExistence type="predicted"/>
<dbReference type="EMBL" id="GBXM01101212">
    <property type="protein sequence ID" value="JAH07365.1"/>
    <property type="molecule type" value="Transcribed_RNA"/>
</dbReference>
<organism evidence="1">
    <name type="scientific">Anguilla anguilla</name>
    <name type="common">European freshwater eel</name>
    <name type="synonym">Muraena anguilla</name>
    <dbReference type="NCBI Taxonomy" id="7936"/>
    <lineage>
        <taxon>Eukaryota</taxon>
        <taxon>Metazoa</taxon>
        <taxon>Chordata</taxon>
        <taxon>Craniata</taxon>
        <taxon>Vertebrata</taxon>
        <taxon>Euteleostomi</taxon>
        <taxon>Actinopterygii</taxon>
        <taxon>Neopterygii</taxon>
        <taxon>Teleostei</taxon>
        <taxon>Anguilliformes</taxon>
        <taxon>Anguillidae</taxon>
        <taxon>Anguilla</taxon>
    </lineage>
</organism>
<reference evidence="1" key="1">
    <citation type="submission" date="2014-11" db="EMBL/GenBank/DDBJ databases">
        <authorList>
            <person name="Amaro Gonzalez C."/>
        </authorList>
    </citation>
    <scope>NUCLEOTIDE SEQUENCE</scope>
</reference>
<name>A0A0E9PTG3_ANGAN</name>
<accession>A0A0E9PTG3</accession>
<evidence type="ECO:0000313" key="1">
    <source>
        <dbReference type="EMBL" id="JAH07365.1"/>
    </source>
</evidence>
<reference evidence="1" key="2">
    <citation type="journal article" date="2015" name="Fish Shellfish Immunol.">
        <title>Early steps in the European eel (Anguilla anguilla)-Vibrio vulnificus interaction in the gills: Role of the RtxA13 toxin.</title>
        <authorList>
            <person name="Callol A."/>
            <person name="Pajuelo D."/>
            <person name="Ebbesson L."/>
            <person name="Teles M."/>
            <person name="MacKenzie S."/>
            <person name="Amaro C."/>
        </authorList>
    </citation>
    <scope>NUCLEOTIDE SEQUENCE</scope>
</reference>